<dbReference type="Pfam" id="PF19651">
    <property type="entry name" value="DUF6154"/>
    <property type="match status" value="1"/>
</dbReference>
<organism evidence="1 2">
    <name type="scientific">Halalkalibacter kiskunsagensis</name>
    <dbReference type="NCBI Taxonomy" id="1548599"/>
    <lineage>
        <taxon>Bacteria</taxon>
        <taxon>Bacillati</taxon>
        <taxon>Bacillota</taxon>
        <taxon>Bacilli</taxon>
        <taxon>Bacillales</taxon>
        <taxon>Bacillaceae</taxon>
        <taxon>Halalkalibacter</taxon>
    </lineage>
</organism>
<dbReference type="EMBL" id="JBHLUX010000075">
    <property type="protein sequence ID" value="MFC0472405.1"/>
    <property type="molecule type" value="Genomic_DNA"/>
</dbReference>
<gene>
    <name evidence="1" type="ORF">ACFFHM_18430</name>
</gene>
<proteinExistence type="predicted"/>
<protein>
    <submittedName>
        <fullName evidence="1">DUF6154 family protein</fullName>
    </submittedName>
</protein>
<dbReference type="Proteomes" id="UP001589838">
    <property type="component" value="Unassembled WGS sequence"/>
</dbReference>
<evidence type="ECO:0000313" key="2">
    <source>
        <dbReference type="Proteomes" id="UP001589838"/>
    </source>
</evidence>
<sequence>MNFIDDLYDRYRNHLTGEEEDASIIINGILQEFNDNDIKKLVTTMSDQERFEMLTLFLFEKFRLKMAEEGIDQFENQEDLKFYH</sequence>
<comment type="caution">
    <text evidence="1">The sequence shown here is derived from an EMBL/GenBank/DDBJ whole genome shotgun (WGS) entry which is preliminary data.</text>
</comment>
<dbReference type="InterPro" id="IPR046152">
    <property type="entry name" value="DUF6154"/>
</dbReference>
<accession>A0ABV6KHJ4</accession>
<name>A0ABV6KHJ4_9BACI</name>
<reference evidence="1 2" key="1">
    <citation type="submission" date="2024-09" db="EMBL/GenBank/DDBJ databases">
        <authorList>
            <person name="Sun Q."/>
            <person name="Mori K."/>
        </authorList>
    </citation>
    <scope>NUCLEOTIDE SEQUENCE [LARGE SCALE GENOMIC DNA]</scope>
    <source>
        <strain evidence="1 2">NCAIM B.02610</strain>
    </source>
</reference>
<keyword evidence="2" id="KW-1185">Reference proteome</keyword>
<dbReference type="RefSeq" id="WP_335963824.1">
    <property type="nucleotide sequence ID" value="NZ_JAXBLX010000064.1"/>
</dbReference>
<evidence type="ECO:0000313" key="1">
    <source>
        <dbReference type="EMBL" id="MFC0472405.1"/>
    </source>
</evidence>